<accession>A0AAV5VMY3</accession>
<dbReference type="Proteomes" id="UP001432322">
    <property type="component" value="Unassembled WGS sequence"/>
</dbReference>
<feature type="non-terminal residue" evidence="2">
    <location>
        <position position="1"/>
    </location>
</feature>
<reference evidence="2" key="1">
    <citation type="submission" date="2023-10" db="EMBL/GenBank/DDBJ databases">
        <title>Genome assembly of Pristionchus species.</title>
        <authorList>
            <person name="Yoshida K."/>
            <person name="Sommer R.J."/>
        </authorList>
    </citation>
    <scope>NUCLEOTIDE SEQUENCE</scope>
    <source>
        <strain evidence="2">RS5133</strain>
    </source>
</reference>
<dbReference type="AlphaFoldDB" id="A0AAV5VMY3"/>
<protein>
    <recommendedName>
        <fullName evidence="1">Poly(A) RNA polymerase mitochondrial-like central palm domain-containing protein</fullName>
    </recommendedName>
</protein>
<feature type="non-terminal residue" evidence="2">
    <location>
        <position position="95"/>
    </location>
</feature>
<dbReference type="EMBL" id="BTSY01000003">
    <property type="protein sequence ID" value="GMT20971.1"/>
    <property type="molecule type" value="Genomic_DNA"/>
</dbReference>
<dbReference type="PANTHER" id="PTHR12271:SF66">
    <property type="entry name" value="TERMINAL URIDYLYLTRANSFERASE TAILOR"/>
    <property type="match status" value="1"/>
</dbReference>
<sequence>TLKSITSALVGTEFMNVKSVPQAKVPIVKFSIQTSCGEIDGDISYYNDLALHNTRLLARYCSWTRDNLLAKLGVFIKRWAKKCGIADASKGSLSS</sequence>
<dbReference type="InterPro" id="IPR043519">
    <property type="entry name" value="NT_sf"/>
</dbReference>
<dbReference type="Pfam" id="PF22600">
    <property type="entry name" value="MTPAP-like_central"/>
    <property type="match status" value="1"/>
</dbReference>
<dbReference type="PANTHER" id="PTHR12271">
    <property type="entry name" value="POLY A POLYMERASE CID PAP -RELATED"/>
    <property type="match status" value="1"/>
</dbReference>
<gene>
    <name evidence="2" type="ORF">PFISCL1PPCAC_12268</name>
</gene>
<proteinExistence type="predicted"/>
<comment type="caution">
    <text evidence="2">The sequence shown here is derived from an EMBL/GenBank/DDBJ whole genome shotgun (WGS) entry which is preliminary data.</text>
</comment>
<name>A0AAV5VMY3_9BILA</name>
<evidence type="ECO:0000313" key="2">
    <source>
        <dbReference type="EMBL" id="GMT20971.1"/>
    </source>
</evidence>
<dbReference type="InterPro" id="IPR054708">
    <property type="entry name" value="MTPAP-like_central"/>
</dbReference>
<dbReference type="Gene3D" id="1.10.1410.10">
    <property type="match status" value="1"/>
</dbReference>
<keyword evidence="3" id="KW-1185">Reference proteome</keyword>
<feature type="domain" description="Poly(A) RNA polymerase mitochondrial-like central palm" evidence="1">
    <location>
        <begin position="2"/>
        <end position="61"/>
    </location>
</feature>
<dbReference type="GO" id="GO:0031123">
    <property type="term" value="P:RNA 3'-end processing"/>
    <property type="evidence" value="ECO:0007669"/>
    <property type="project" value="TreeGrafter"/>
</dbReference>
<evidence type="ECO:0000259" key="1">
    <source>
        <dbReference type="Pfam" id="PF22600"/>
    </source>
</evidence>
<organism evidence="2 3">
    <name type="scientific">Pristionchus fissidentatus</name>
    <dbReference type="NCBI Taxonomy" id="1538716"/>
    <lineage>
        <taxon>Eukaryota</taxon>
        <taxon>Metazoa</taxon>
        <taxon>Ecdysozoa</taxon>
        <taxon>Nematoda</taxon>
        <taxon>Chromadorea</taxon>
        <taxon>Rhabditida</taxon>
        <taxon>Rhabditina</taxon>
        <taxon>Diplogasteromorpha</taxon>
        <taxon>Diplogasteroidea</taxon>
        <taxon>Neodiplogasteridae</taxon>
        <taxon>Pristionchus</taxon>
    </lineage>
</organism>
<evidence type="ECO:0000313" key="3">
    <source>
        <dbReference type="Proteomes" id="UP001432322"/>
    </source>
</evidence>
<dbReference type="SUPFAM" id="SSF81301">
    <property type="entry name" value="Nucleotidyltransferase"/>
    <property type="match status" value="1"/>
</dbReference>
<dbReference type="GO" id="GO:0050265">
    <property type="term" value="F:RNA uridylyltransferase activity"/>
    <property type="evidence" value="ECO:0007669"/>
    <property type="project" value="TreeGrafter"/>
</dbReference>